<keyword evidence="3" id="KW-1185">Reference proteome</keyword>
<dbReference type="OrthoDB" id="2884at2"/>
<proteinExistence type="predicted"/>
<evidence type="ECO:0000313" key="2">
    <source>
        <dbReference type="EMBL" id="TNL96642.1"/>
    </source>
</evidence>
<comment type="caution">
    <text evidence="2">The sequence shown here is derived from an EMBL/GenBank/DDBJ whole genome shotgun (WGS) entry which is preliminary data.</text>
</comment>
<dbReference type="InterPro" id="IPR008337">
    <property type="entry name" value="Capsule_biosynth_CapB"/>
</dbReference>
<accession>A0A5C4U3L2</accession>
<dbReference type="EMBL" id="VDHJ01000010">
    <property type="protein sequence ID" value="TNL96642.1"/>
    <property type="molecule type" value="Genomic_DNA"/>
</dbReference>
<dbReference type="InterPro" id="IPR050061">
    <property type="entry name" value="MurCDEF_pg_biosynth"/>
</dbReference>
<dbReference type="PRINTS" id="PR01758">
    <property type="entry name" value="CAPSULEPROTB"/>
</dbReference>
<dbReference type="InterPro" id="IPR013221">
    <property type="entry name" value="Mur_ligase_cen"/>
</dbReference>
<name>A0A5C4U3L2_9CORY</name>
<dbReference type="GO" id="GO:0016020">
    <property type="term" value="C:membrane"/>
    <property type="evidence" value="ECO:0007669"/>
    <property type="project" value="InterPro"/>
</dbReference>
<dbReference type="Gene3D" id="3.40.1190.10">
    <property type="entry name" value="Mur-like, catalytic domain"/>
    <property type="match status" value="1"/>
</dbReference>
<dbReference type="Proteomes" id="UP000312032">
    <property type="component" value="Unassembled WGS sequence"/>
</dbReference>
<gene>
    <name evidence="2" type="primary">pgsB</name>
    <name evidence="2" type="ORF">FHE74_08060</name>
</gene>
<organism evidence="2 3">
    <name type="scientific">Corynebacterium tapiri</name>
    <dbReference type="NCBI Taxonomy" id="1448266"/>
    <lineage>
        <taxon>Bacteria</taxon>
        <taxon>Bacillati</taxon>
        <taxon>Actinomycetota</taxon>
        <taxon>Actinomycetes</taxon>
        <taxon>Mycobacteriales</taxon>
        <taxon>Corynebacteriaceae</taxon>
        <taxon>Corynebacterium</taxon>
    </lineage>
</organism>
<dbReference type="RefSeq" id="WP_139465996.1">
    <property type="nucleotide sequence ID" value="NZ_VDHJ01000010.1"/>
</dbReference>
<feature type="domain" description="Mur ligase central" evidence="1">
    <location>
        <begin position="41"/>
        <end position="181"/>
    </location>
</feature>
<dbReference type="PANTHER" id="PTHR43445">
    <property type="entry name" value="UDP-N-ACETYLMURAMATE--L-ALANINE LIGASE-RELATED"/>
    <property type="match status" value="1"/>
</dbReference>
<dbReference type="GO" id="GO:0045227">
    <property type="term" value="P:capsule polysaccharide biosynthetic process"/>
    <property type="evidence" value="ECO:0007669"/>
    <property type="project" value="InterPro"/>
</dbReference>
<dbReference type="InterPro" id="IPR036565">
    <property type="entry name" value="Mur-like_cat_sf"/>
</dbReference>
<dbReference type="Pfam" id="PF08245">
    <property type="entry name" value="Mur_ligase_M"/>
    <property type="match status" value="1"/>
</dbReference>
<sequence>MFAALGLSLAASGTGAALFWKKEQKHRGRMSSLDYNIHVNGIRGKSTVTRMLGQMLRECGVQTISKTTGTYACVIDTEAGEHPIQRKGPANINEQYKFLAQWLTPEVNGLVVECMVVRPKYQNICQHTILRSPVTVLTNVRLDHQEEMGDTLEEIAASLCNTVPQGGTLITAERNPDVLEVLERETAARDARLIVAEKTTLSESLPEQFSYIQFEENVAVCLAVAEHLGLNMNQAIKGLLAAEPDPGTTKITTIAHPSGRTIYWVPMFAVNDWESTVNVFRELSAKKLPPECAKVLAVNNRADRTDRATMYNDLIAQDLIGDCDRVALYGDLQAAVRKALVEKGVEESVVVATDEMDQTDGAQLLSAAVEGLPADQQSVAIFGLANIHTEAVTSMRSHVDSLAESRCPDALENTELHRELQSVAS</sequence>
<dbReference type="GO" id="GO:0005524">
    <property type="term" value="F:ATP binding"/>
    <property type="evidence" value="ECO:0007669"/>
    <property type="project" value="InterPro"/>
</dbReference>
<evidence type="ECO:0000313" key="3">
    <source>
        <dbReference type="Proteomes" id="UP000312032"/>
    </source>
</evidence>
<dbReference type="NCBIfam" id="TIGR04012">
    <property type="entry name" value="poly_gGlu_PgsB"/>
    <property type="match status" value="1"/>
</dbReference>
<evidence type="ECO:0000259" key="1">
    <source>
        <dbReference type="Pfam" id="PF08245"/>
    </source>
</evidence>
<dbReference type="SUPFAM" id="SSF53623">
    <property type="entry name" value="MurD-like peptide ligases, catalytic domain"/>
    <property type="match status" value="1"/>
</dbReference>
<protein>
    <submittedName>
        <fullName evidence="2">Poly-gamma-glutamate synthase PgsB</fullName>
    </submittedName>
</protein>
<dbReference type="PANTHER" id="PTHR43445:SF1">
    <property type="entry name" value="PGA SYNTHASE CAPB"/>
    <property type="match status" value="1"/>
</dbReference>
<reference evidence="2 3" key="1">
    <citation type="submission" date="2019-06" db="EMBL/GenBank/DDBJ databases">
        <authorList>
            <person name="Li J."/>
        </authorList>
    </citation>
    <scope>NUCLEOTIDE SEQUENCE [LARGE SCALE GENOMIC DNA]</scope>
    <source>
        <strain evidence="2 3">LMG 28165</strain>
    </source>
</reference>
<dbReference type="GO" id="GO:0016881">
    <property type="term" value="F:acid-amino acid ligase activity"/>
    <property type="evidence" value="ECO:0007669"/>
    <property type="project" value="InterPro"/>
</dbReference>
<dbReference type="AlphaFoldDB" id="A0A5C4U3L2"/>